<dbReference type="SMART" id="SM00220">
    <property type="entry name" value="S_TKc"/>
    <property type="match status" value="1"/>
</dbReference>
<feature type="compositionally biased region" description="Basic residues" evidence="1">
    <location>
        <begin position="609"/>
        <end position="619"/>
    </location>
</feature>
<proteinExistence type="predicted"/>
<dbReference type="SUPFAM" id="SSF56112">
    <property type="entry name" value="Protein kinase-like (PK-like)"/>
    <property type="match status" value="1"/>
</dbReference>
<name>D8Q2U8_SCHCM</name>
<dbReference type="eggNOG" id="ENOG502S5WB">
    <property type="taxonomic scope" value="Eukaryota"/>
</dbReference>
<dbReference type="InterPro" id="IPR040976">
    <property type="entry name" value="Pkinase_fungal"/>
</dbReference>
<organism evidence="4">
    <name type="scientific">Schizophyllum commune (strain H4-8 / FGSC 9210)</name>
    <name type="common">Split gill fungus</name>
    <dbReference type="NCBI Taxonomy" id="578458"/>
    <lineage>
        <taxon>Eukaryota</taxon>
        <taxon>Fungi</taxon>
        <taxon>Dikarya</taxon>
        <taxon>Basidiomycota</taxon>
        <taxon>Agaricomycotina</taxon>
        <taxon>Agaricomycetes</taxon>
        <taxon>Agaricomycetidae</taxon>
        <taxon>Agaricales</taxon>
        <taxon>Schizophyllaceae</taxon>
        <taxon>Schizophyllum</taxon>
    </lineage>
</organism>
<feature type="compositionally biased region" description="Pro residues" evidence="1">
    <location>
        <begin position="663"/>
        <end position="678"/>
    </location>
</feature>
<dbReference type="HOGENOM" id="CLU_018259_0_0_1"/>
<dbReference type="AlphaFoldDB" id="D8Q2U8"/>
<keyword evidence="4" id="KW-1185">Reference proteome</keyword>
<dbReference type="GO" id="GO:0005524">
    <property type="term" value="F:ATP binding"/>
    <property type="evidence" value="ECO:0007669"/>
    <property type="project" value="InterPro"/>
</dbReference>
<protein>
    <recommendedName>
        <fullName evidence="2">Protein kinase domain-containing protein</fullName>
    </recommendedName>
</protein>
<evidence type="ECO:0000256" key="1">
    <source>
        <dbReference type="SAM" id="MobiDB-lite"/>
    </source>
</evidence>
<dbReference type="PANTHER" id="PTHR38248">
    <property type="entry name" value="FUNK1 6"/>
    <property type="match status" value="1"/>
</dbReference>
<feature type="region of interest" description="Disordered" evidence="1">
    <location>
        <begin position="609"/>
        <end position="697"/>
    </location>
</feature>
<feature type="domain" description="Protein kinase" evidence="2">
    <location>
        <begin position="274"/>
        <end position="603"/>
    </location>
</feature>
<feature type="compositionally biased region" description="Low complexity" evidence="1">
    <location>
        <begin position="640"/>
        <end position="662"/>
    </location>
</feature>
<evidence type="ECO:0000313" key="3">
    <source>
        <dbReference type="EMBL" id="EFI98189.1"/>
    </source>
</evidence>
<sequence length="697" mass="77211">MTLANHEPPRNHKAPDYLDTIAPLDLETAQHIEQSSARIPGFLTALFPNSAFPARPPSILGALDGHDYNVQQKKWMHYSTPTLQADDVARARAMATFLNEISHHCYIGYQHLRLPRPDARRVWMLTESIRVLPDGSNVRAVGAALVKAGTESVQWSDVLCDVQIAQQASSMDQILQQLSSGATNVLATQEDRHFHVGVAIAGDDIQVAYFDRAGRVTSGALDIHRYPVFVLRLVMGLTVIDESFGGKDTSIVTRGGHPYVTVGGAEYRIEETLSRFGDVCGRGTICWRCRRPGSDEDYVIKHSWAGTQEHSTEGQFLRDAERVAGVVDLVHEEVVVRSNGLPHNTVWLRDFLKGSERLAVIGNCPRLELRRLVLRTCGRPLADFSSKEELISALRDAVQASYDLFDMVNILHCDVNPDNIMLRRHPDSAYRRGFLIDLDSATYVSPSEGLAPFGHLAGTLFFMAIDVVQYTYAVQHAPWHDLESFLYTLMYICANYSEPSNTRRPNFDIYNSPLAPWFAEDAHDKACIMRYYSDTEFRAFLDSVFDPYFDDLKGLVCELRALITRRKGRPPVRHTQVLDVLDRHIRARTEARYAITPLDMPTIIDTHLKRKGGLKRKRERAAPAAPAAPTASTPPPLPALPIATPAAPASPTFDPLAPATPAAAPPAPSTPVAPPPRTSPAVMPLEADDQSHEAAAC</sequence>
<accession>D8Q2U8</accession>
<dbReference type="OMA" id="FASSHHI"/>
<feature type="compositionally biased region" description="Low complexity" evidence="1">
    <location>
        <begin position="622"/>
        <end position="631"/>
    </location>
</feature>
<dbReference type="Gene3D" id="1.10.510.10">
    <property type="entry name" value="Transferase(Phosphotransferase) domain 1"/>
    <property type="match status" value="1"/>
</dbReference>
<dbReference type="GO" id="GO:0004672">
    <property type="term" value="F:protein kinase activity"/>
    <property type="evidence" value="ECO:0007669"/>
    <property type="project" value="InterPro"/>
</dbReference>
<evidence type="ECO:0000259" key="2">
    <source>
        <dbReference type="PROSITE" id="PS50011"/>
    </source>
</evidence>
<dbReference type="InParanoid" id="D8Q2U8"/>
<dbReference type="EMBL" id="GL377305">
    <property type="protein sequence ID" value="EFI98189.1"/>
    <property type="molecule type" value="Genomic_DNA"/>
</dbReference>
<gene>
    <name evidence="3" type="ORF">SCHCODRAFT_233895</name>
</gene>
<dbReference type="Pfam" id="PF17667">
    <property type="entry name" value="Pkinase_fungal"/>
    <property type="match status" value="1"/>
</dbReference>
<dbReference type="PANTHER" id="PTHR38248:SF2">
    <property type="entry name" value="FUNK1 11"/>
    <property type="match status" value="1"/>
</dbReference>
<dbReference type="InterPro" id="IPR011009">
    <property type="entry name" value="Kinase-like_dom_sf"/>
</dbReference>
<dbReference type="Proteomes" id="UP000007431">
    <property type="component" value="Unassembled WGS sequence"/>
</dbReference>
<dbReference type="InterPro" id="IPR000719">
    <property type="entry name" value="Prot_kinase_dom"/>
</dbReference>
<dbReference type="PROSITE" id="PS50011">
    <property type="entry name" value="PROTEIN_KINASE_DOM"/>
    <property type="match status" value="1"/>
</dbReference>
<evidence type="ECO:0000313" key="4">
    <source>
        <dbReference type="Proteomes" id="UP000007431"/>
    </source>
</evidence>
<reference evidence="3 4" key="1">
    <citation type="journal article" date="2010" name="Nat. Biotechnol.">
        <title>Genome sequence of the model mushroom Schizophyllum commune.</title>
        <authorList>
            <person name="Ohm R.A."/>
            <person name="de Jong J.F."/>
            <person name="Lugones L.G."/>
            <person name="Aerts A."/>
            <person name="Kothe E."/>
            <person name="Stajich J.E."/>
            <person name="de Vries R.P."/>
            <person name="Record E."/>
            <person name="Levasseur A."/>
            <person name="Baker S.E."/>
            <person name="Bartholomew K.A."/>
            <person name="Coutinho P.M."/>
            <person name="Erdmann S."/>
            <person name="Fowler T.J."/>
            <person name="Gathman A.C."/>
            <person name="Lombard V."/>
            <person name="Henrissat B."/>
            <person name="Knabe N."/>
            <person name="Kuees U."/>
            <person name="Lilly W.W."/>
            <person name="Lindquist E."/>
            <person name="Lucas S."/>
            <person name="Magnuson J.K."/>
            <person name="Piumi F."/>
            <person name="Raudaskoski M."/>
            <person name="Salamov A."/>
            <person name="Schmutz J."/>
            <person name="Schwarze F.W.M.R."/>
            <person name="vanKuyk P.A."/>
            <person name="Horton J.S."/>
            <person name="Grigoriev I.V."/>
            <person name="Woesten H.A.B."/>
        </authorList>
    </citation>
    <scope>NUCLEOTIDE SEQUENCE [LARGE SCALE GENOMIC DNA]</scope>
    <source>
        <strain evidence="4">H4-8 / FGSC 9210</strain>
    </source>
</reference>
<dbReference type="VEuPathDB" id="FungiDB:SCHCODRAFT_02571195"/>